<dbReference type="Proteomes" id="UP001403385">
    <property type="component" value="Unassembled WGS sequence"/>
</dbReference>
<keyword evidence="2" id="KW-1185">Reference proteome</keyword>
<dbReference type="RefSeq" id="WP_346820384.1">
    <property type="nucleotide sequence ID" value="NZ_JBDKWZ010000003.1"/>
</dbReference>
<sequence>MQDFKKLNSVAFRYHVYLKEDGKTFVHFSRYQHEDIQQQLLETPSFKSFQQQRDESGLERTPVIEVLQPVASSHLLFDEE</sequence>
<protein>
    <submittedName>
        <fullName evidence="1">Uncharacterized protein</fullName>
    </submittedName>
</protein>
<dbReference type="AlphaFoldDB" id="A0AAW9S1X2"/>
<organism evidence="1 2">
    <name type="scientific">Rapidithrix thailandica</name>
    <dbReference type="NCBI Taxonomy" id="413964"/>
    <lineage>
        <taxon>Bacteria</taxon>
        <taxon>Pseudomonadati</taxon>
        <taxon>Bacteroidota</taxon>
        <taxon>Cytophagia</taxon>
        <taxon>Cytophagales</taxon>
        <taxon>Flammeovirgaceae</taxon>
        <taxon>Rapidithrix</taxon>
    </lineage>
</organism>
<dbReference type="EMBL" id="JBDKWZ010000003">
    <property type="protein sequence ID" value="MEN7547597.1"/>
    <property type="molecule type" value="Genomic_DNA"/>
</dbReference>
<comment type="caution">
    <text evidence="1">The sequence shown here is derived from an EMBL/GenBank/DDBJ whole genome shotgun (WGS) entry which is preliminary data.</text>
</comment>
<name>A0AAW9S1X2_9BACT</name>
<accession>A0AAW9S1X2</accession>
<proteinExistence type="predicted"/>
<evidence type="ECO:0000313" key="1">
    <source>
        <dbReference type="EMBL" id="MEN7547597.1"/>
    </source>
</evidence>
<gene>
    <name evidence="1" type="ORF">AAG747_06750</name>
</gene>
<dbReference type="Gene3D" id="3.30.70.100">
    <property type="match status" value="1"/>
</dbReference>
<reference evidence="1 2" key="1">
    <citation type="submission" date="2024-04" db="EMBL/GenBank/DDBJ databases">
        <title>Novel genus in family Flammeovirgaceae.</title>
        <authorList>
            <person name="Nguyen T.H."/>
            <person name="Vuong T.Q."/>
            <person name="Le H."/>
            <person name="Kim S.-G."/>
        </authorList>
    </citation>
    <scope>NUCLEOTIDE SEQUENCE [LARGE SCALE GENOMIC DNA]</scope>
    <source>
        <strain evidence="1 2">JCM 23209</strain>
    </source>
</reference>
<evidence type="ECO:0000313" key="2">
    <source>
        <dbReference type="Proteomes" id="UP001403385"/>
    </source>
</evidence>